<keyword evidence="1" id="KW-0472">Membrane</keyword>
<dbReference type="Pfam" id="PF07819">
    <property type="entry name" value="PGAP1"/>
    <property type="match status" value="1"/>
</dbReference>
<feature type="domain" description="GPI inositol-deacylase PGAP1-like alpha/beta" evidence="2">
    <location>
        <begin position="178"/>
        <end position="218"/>
    </location>
</feature>
<dbReference type="EMBL" id="JACORU010000001">
    <property type="protein sequence ID" value="MBC5763383.1"/>
    <property type="molecule type" value="Genomic_DNA"/>
</dbReference>
<evidence type="ECO:0000259" key="2">
    <source>
        <dbReference type="Pfam" id="PF07819"/>
    </source>
</evidence>
<evidence type="ECO:0000256" key="1">
    <source>
        <dbReference type="SAM" id="Phobius"/>
    </source>
</evidence>
<accession>A0A923M3S6</accession>
<sequence length="302" mass="33760">MPTRSALARLQQFTTLSGALAALAWFAWHVRTQPWVATIGAVLIFFAYSVVLAIEFVLLRHVVRNDPVPTPTAGQLFHAWWAETVDALKVFCWRQPFRWRAEPDFLGPGVQGRRGAVFIHGFVCNRGFWTPWLREMRACGHAFAAVNLEPVFGSIDDYAPIIDDAVRRVTEATGMPPVLVCHSMGGVAARAWLRTARAPERVHRVITIASPHHGTWLARFSHLTNGRQMRRHGEWLAQLAQDEAQRTLPPFTCWYSNCDNIVFPPSTAALPFADNHVVTGAAHVDLAFRPDVMRQALALVTG</sequence>
<dbReference type="GO" id="GO:0016788">
    <property type="term" value="F:hydrolase activity, acting on ester bonds"/>
    <property type="evidence" value="ECO:0007669"/>
    <property type="project" value="InterPro"/>
</dbReference>
<keyword evidence="4" id="KW-1185">Reference proteome</keyword>
<keyword evidence="1" id="KW-1133">Transmembrane helix</keyword>
<dbReference type="Gene3D" id="3.40.50.1820">
    <property type="entry name" value="alpha/beta hydrolase"/>
    <property type="match status" value="1"/>
</dbReference>
<feature type="transmembrane region" description="Helical" evidence="1">
    <location>
        <begin position="36"/>
        <end position="59"/>
    </location>
</feature>
<keyword evidence="1" id="KW-0812">Transmembrane</keyword>
<gene>
    <name evidence="3" type="ORF">H8R02_02890</name>
</gene>
<dbReference type="RefSeq" id="WP_187079836.1">
    <property type="nucleotide sequence ID" value="NZ_JACORU010000001.1"/>
</dbReference>
<proteinExistence type="predicted"/>
<organism evidence="3 4">
    <name type="scientific">Ramlibacter albus</name>
    <dbReference type="NCBI Taxonomy" id="2079448"/>
    <lineage>
        <taxon>Bacteria</taxon>
        <taxon>Pseudomonadati</taxon>
        <taxon>Pseudomonadota</taxon>
        <taxon>Betaproteobacteria</taxon>
        <taxon>Burkholderiales</taxon>
        <taxon>Comamonadaceae</taxon>
        <taxon>Ramlibacter</taxon>
    </lineage>
</organism>
<comment type="caution">
    <text evidence="3">The sequence shown here is derived from an EMBL/GenBank/DDBJ whole genome shotgun (WGS) entry which is preliminary data.</text>
</comment>
<dbReference type="PANTHER" id="PTHR37946">
    <property type="entry name" value="SLL1969 PROTEIN"/>
    <property type="match status" value="1"/>
</dbReference>
<dbReference type="AlphaFoldDB" id="A0A923M3S6"/>
<dbReference type="InterPro" id="IPR029058">
    <property type="entry name" value="AB_hydrolase_fold"/>
</dbReference>
<name>A0A923M3S6_9BURK</name>
<evidence type="ECO:0000313" key="4">
    <source>
        <dbReference type="Proteomes" id="UP000596827"/>
    </source>
</evidence>
<dbReference type="SUPFAM" id="SSF53474">
    <property type="entry name" value="alpha/beta-Hydrolases"/>
    <property type="match status" value="1"/>
</dbReference>
<dbReference type="InterPro" id="IPR012908">
    <property type="entry name" value="PGAP1-ab_dom-like"/>
</dbReference>
<protein>
    <submittedName>
        <fullName evidence="3">Alpha/beta fold hydrolase</fullName>
    </submittedName>
</protein>
<feature type="transmembrane region" description="Helical" evidence="1">
    <location>
        <begin position="12"/>
        <end position="30"/>
    </location>
</feature>
<reference evidence="3" key="1">
    <citation type="submission" date="2020-08" db="EMBL/GenBank/DDBJ databases">
        <title>Ramlibacter sp. GTP1 16S ribosomal RNA gene genome sequencing and assembly.</title>
        <authorList>
            <person name="Kang M."/>
        </authorList>
    </citation>
    <scope>NUCLEOTIDE SEQUENCE</scope>
    <source>
        <strain evidence="3">GTP1</strain>
    </source>
</reference>
<evidence type="ECO:0000313" key="3">
    <source>
        <dbReference type="EMBL" id="MBC5763383.1"/>
    </source>
</evidence>
<keyword evidence="3" id="KW-0378">Hydrolase</keyword>
<dbReference type="Proteomes" id="UP000596827">
    <property type="component" value="Unassembled WGS sequence"/>
</dbReference>
<dbReference type="PANTHER" id="PTHR37946:SF1">
    <property type="entry name" value="SLL1969 PROTEIN"/>
    <property type="match status" value="1"/>
</dbReference>